<evidence type="ECO:0000313" key="2">
    <source>
        <dbReference type="Proteomes" id="UP000507962"/>
    </source>
</evidence>
<protein>
    <submittedName>
        <fullName evidence="1">Rhodanese-like domain</fullName>
    </submittedName>
</protein>
<dbReference type="EMBL" id="CAADHO010000002">
    <property type="protein sequence ID" value="VFQ43732.1"/>
    <property type="molecule type" value="Genomic_DNA"/>
</dbReference>
<dbReference type="AlphaFoldDB" id="A0A4U8YPV3"/>
<evidence type="ECO:0000313" key="1">
    <source>
        <dbReference type="EMBL" id="VFQ43732.1"/>
    </source>
</evidence>
<proteinExistence type="predicted"/>
<dbReference type="InterPro" id="IPR036873">
    <property type="entry name" value="Rhodanese-like_dom_sf"/>
</dbReference>
<gene>
    <name evidence="1" type="ORF">MSL71_13730</name>
</gene>
<organism evidence="1 2">
    <name type="scientific">Desulfoluna butyratoxydans</name>
    <dbReference type="NCBI Taxonomy" id="231438"/>
    <lineage>
        <taxon>Bacteria</taxon>
        <taxon>Pseudomonadati</taxon>
        <taxon>Thermodesulfobacteriota</taxon>
        <taxon>Desulfobacteria</taxon>
        <taxon>Desulfobacterales</taxon>
        <taxon>Desulfolunaceae</taxon>
        <taxon>Desulfoluna</taxon>
    </lineage>
</organism>
<reference evidence="1 2" key="1">
    <citation type="submission" date="2019-03" db="EMBL/GenBank/DDBJ databases">
        <authorList>
            <person name="Nijsse B."/>
        </authorList>
    </citation>
    <scope>NUCLEOTIDE SEQUENCE [LARGE SCALE GENOMIC DNA]</scope>
    <source>
        <strain evidence="1">Desulfoluna butyratoxydans MSL71</strain>
    </source>
</reference>
<name>A0A4U8YPV3_9BACT</name>
<sequence>MDIPRVTPWEMQGKLARKAAWLVCAYEAEERFRQMHLDGAISLERFQRRLPMMPRATEVVFYCN</sequence>
<dbReference type="Proteomes" id="UP000507962">
    <property type="component" value="Unassembled WGS sequence"/>
</dbReference>
<keyword evidence="2" id="KW-1185">Reference proteome</keyword>
<dbReference type="SUPFAM" id="SSF52821">
    <property type="entry name" value="Rhodanese/Cell cycle control phosphatase"/>
    <property type="match status" value="1"/>
</dbReference>
<accession>A0A4U8YPV3</accession>